<evidence type="ECO:0000259" key="8">
    <source>
        <dbReference type="Pfam" id="PF02803"/>
    </source>
</evidence>
<dbReference type="PANTHER" id="PTHR18919:SF107">
    <property type="entry name" value="ACETYL-COA ACETYLTRANSFERASE, CYTOSOLIC"/>
    <property type="match status" value="1"/>
</dbReference>
<keyword evidence="4 6" id="KW-0012">Acyltransferase</keyword>
<dbReference type="Pfam" id="PF02803">
    <property type="entry name" value="Thiolase_C"/>
    <property type="match status" value="1"/>
</dbReference>
<feature type="active site" description="Proton acceptor" evidence="5">
    <location>
        <position position="381"/>
    </location>
</feature>
<dbReference type="InterPro" id="IPR020615">
    <property type="entry name" value="Thiolase_acyl_enz_int_AS"/>
</dbReference>
<dbReference type="FunFam" id="3.40.47.10:FF:000010">
    <property type="entry name" value="Acetyl-CoA acetyltransferase (Thiolase)"/>
    <property type="match status" value="1"/>
</dbReference>
<comment type="pathway">
    <text evidence="1">Lipid metabolism.</text>
</comment>
<proteinExistence type="evidence at transcript level"/>
<dbReference type="InterPro" id="IPR016039">
    <property type="entry name" value="Thiolase-like"/>
</dbReference>
<accession>T1W0I3</accession>
<dbReference type="PANTHER" id="PTHR18919">
    <property type="entry name" value="ACETYL-COA C-ACYLTRANSFERASE"/>
    <property type="match status" value="1"/>
</dbReference>
<dbReference type="InterPro" id="IPR020613">
    <property type="entry name" value="Thiolase_CS"/>
</dbReference>
<feature type="domain" description="Thiolase C-terminal" evidence="8">
    <location>
        <begin position="302"/>
        <end position="424"/>
    </location>
</feature>
<dbReference type="OrthoDB" id="5404651at2759"/>
<dbReference type="Bgee" id="FBgn0035203">
    <property type="expression patterns" value="Expressed in optic-lobe-associated cortex glial cell in insect head and 113 other cell types or tissues"/>
</dbReference>
<sequence length="426" mass="45196">TWSHFWQQIIQFRKLEFICCSIAKSITPVPCPSRMSDVFIVSAARTPIGSFNGTLSKLKASDLGSVVIQEVLRRANVEGQEVNEVILGQALSAGQGQNPARQASLKAGLPIQVPAYGINMLCGSGLKTVALGYQAIRSGDAQIVVAGGQESMSLAPHVMHLRQGVKMGPGTMVDSMIHDGLTDAMENIHMGITAENLADKYNISREAQDAYAVLSQNRAEEAQKKGYFDKEIVPVEIKDRKGTTTFSKDEYIKAGSTVEGIQKLRAAFKEGGSITAGNASGVNDSAAAVLLMSGEEVARKGLKPLARIVGWTQSGIEPKVMGLGPVTAVEALLQKINWKREEVDLYELNEAFAAQSLAVLQDLQLDAQKVNVNGGAIALGHPIGASGARVLVTLLYALERTGGRKGIASLCIGGGMGIALAVERLS</sequence>
<dbReference type="ExpressionAtlas" id="T1W0I3">
    <property type="expression patterns" value="baseline and differential"/>
</dbReference>
<dbReference type="NCBIfam" id="TIGR01930">
    <property type="entry name" value="AcCoA-C-Actrans"/>
    <property type="match status" value="1"/>
</dbReference>
<protein>
    <submittedName>
        <fullName evidence="9">FI23938p1</fullName>
    </submittedName>
</protein>
<dbReference type="PIRSF" id="PIRSF000429">
    <property type="entry name" value="Ac-CoA_Ac_transf"/>
    <property type="match status" value="1"/>
</dbReference>
<name>T1W0I3_DROME</name>
<dbReference type="HOGENOM" id="CLU_031026_0_0_1"/>
<evidence type="ECO:0000256" key="3">
    <source>
        <dbReference type="ARBA" id="ARBA00022679"/>
    </source>
</evidence>
<dbReference type="PROSITE" id="PS00098">
    <property type="entry name" value="THIOLASE_1"/>
    <property type="match status" value="1"/>
</dbReference>
<dbReference type="EMBL" id="BT150211">
    <property type="protein sequence ID" value="AGT97043.1"/>
    <property type="molecule type" value="mRNA"/>
</dbReference>
<feature type="domain" description="Thiolase N-terminal" evidence="7">
    <location>
        <begin position="38"/>
        <end position="294"/>
    </location>
</feature>
<feature type="active site" description="Proton acceptor" evidence="5">
    <location>
        <position position="411"/>
    </location>
</feature>
<dbReference type="CDD" id="cd00751">
    <property type="entry name" value="thiolase"/>
    <property type="match status" value="1"/>
</dbReference>
<dbReference type="Gene3D" id="3.40.47.10">
    <property type="match status" value="2"/>
</dbReference>
<feature type="non-terminal residue" evidence="9">
    <location>
        <position position="1"/>
    </location>
</feature>
<organism evidence="9">
    <name type="scientific">Drosophila melanogaster</name>
    <name type="common">Fruit fly</name>
    <dbReference type="NCBI Taxonomy" id="7227"/>
    <lineage>
        <taxon>Eukaryota</taxon>
        <taxon>Metazoa</taxon>
        <taxon>Ecdysozoa</taxon>
        <taxon>Arthropoda</taxon>
        <taxon>Hexapoda</taxon>
        <taxon>Insecta</taxon>
        <taxon>Pterygota</taxon>
        <taxon>Neoptera</taxon>
        <taxon>Endopterygota</taxon>
        <taxon>Diptera</taxon>
        <taxon>Brachycera</taxon>
        <taxon>Muscomorpha</taxon>
        <taxon>Ephydroidea</taxon>
        <taxon>Drosophilidae</taxon>
        <taxon>Drosophila</taxon>
        <taxon>Sophophora</taxon>
    </lineage>
</organism>
<evidence type="ECO:0000313" key="9">
    <source>
        <dbReference type="EMBL" id="AGT97043.1"/>
    </source>
</evidence>
<gene>
    <name evidence="9" type="primary">CG9149-RA</name>
</gene>
<dbReference type="PROSITE" id="PS00737">
    <property type="entry name" value="THIOLASE_2"/>
    <property type="match status" value="1"/>
</dbReference>
<dbReference type="GO" id="GO:0003988">
    <property type="term" value="F:acetyl-CoA C-acyltransferase activity"/>
    <property type="evidence" value="ECO:0007669"/>
    <property type="project" value="UniProtKB-ARBA"/>
</dbReference>
<dbReference type="AlphaFoldDB" id="T1W0I3"/>
<reference evidence="9" key="1">
    <citation type="submission" date="2013-08" db="EMBL/GenBank/DDBJ databases">
        <authorList>
            <person name="Carlson J."/>
            <person name="Booth B."/>
            <person name="Frise E."/>
            <person name="Park S."/>
            <person name="Wan K."/>
            <person name="Yu C."/>
            <person name="Celniker S."/>
        </authorList>
    </citation>
    <scope>NUCLEOTIDE SEQUENCE</scope>
</reference>
<keyword evidence="3 6" id="KW-0808">Transferase</keyword>
<evidence type="ECO:0000256" key="1">
    <source>
        <dbReference type="ARBA" id="ARBA00005189"/>
    </source>
</evidence>
<dbReference type="PROSITE" id="PS00099">
    <property type="entry name" value="THIOLASE_3"/>
    <property type="match status" value="1"/>
</dbReference>
<evidence type="ECO:0000256" key="5">
    <source>
        <dbReference type="PIRSR" id="PIRSR000429-1"/>
    </source>
</evidence>
<dbReference type="InterPro" id="IPR020610">
    <property type="entry name" value="Thiolase_AS"/>
</dbReference>
<comment type="similarity">
    <text evidence="2 6">Belongs to the thiolase-like superfamily. Thiolase family.</text>
</comment>
<dbReference type="InterPro" id="IPR020617">
    <property type="entry name" value="Thiolase_C"/>
</dbReference>
<dbReference type="InterPro" id="IPR020616">
    <property type="entry name" value="Thiolase_N"/>
</dbReference>
<evidence type="ECO:0000256" key="4">
    <source>
        <dbReference type="ARBA" id="ARBA00023315"/>
    </source>
</evidence>
<dbReference type="VEuPathDB" id="VectorBase:FBgn0035203"/>
<evidence type="ECO:0000256" key="2">
    <source>
        <dbReference type="ARBA" id="ARBA00010982"/>
    </source>
</evidence>
<dbReference type="InterPro" id="IPR002155">
    <property type="entry name" value="Thiolase"/>
</dbReference>
<feature type="active site" description="Acyl-thioester intermediate" evidence="5">
    <location>
        <position position="122"/>
    </location>
</feature>
<dbReference type="SUPFAM" id="SSF53901">
    <property type="entry name" value="Thiolase-like"/>
    <property type="match status" value="2"/>
</dbReference>
<evidence type="ECO:0000259" key="7">
    <source>
        <dbReference type="Pfam" id="PF00108"/>
    </source>
</evidence>
<dbReference type="Pfam" id="PF00108">
    <property type="entry name" value="Thiolase_N"/>
    <property type="match status" value="1"/>
</dbReference>
<evidence type="ECO:0000256" key="6">
    <source>
        <dbReference type="RuleBase" id="RU003557"/>
    </source>
</evidence>